<sequence length="144" mass="16246">MPHVVTQWDSDHVSPTDHDGRLSTELENATLKEYLRPFQIYIRRPRRAGGARRPNLKLLAARELEKWESKAPRVKGEASVGRKTPLSATESLFEMYYSDTYGSPNSSAYSSTESSFVAELEDTAMNTTRSRSSCPPSSNKQIYI</sequence>
<dbReference type="AlphaFoldDB" id="K1WX83"/>
<name>K1WX83_MARBU</name>
<evidence type="ECO:0000313" key="2">
    <source>
        <dbReference type="EMBL" id="EKD17646.1"/>
    </source>
</evidence>
<feature type="compositionally biased region" description="Low complexity" evidence="1">
    <location>
        <begin position="126"/>
        <end position="144"/>
    </location>
</feature>
<dbReference type="Proteomes" id="UP000006753">
    <property type="component" value="Unassembled WGS sequence"/>
</dbReference>
<keyword evidence="3" id="KW-1185">Reference proteome</keyword>
<organism evidence="2 3">
    <name type="scientific">Marssonina brunnea f. sp. multigermtubi (strain MB_m1)</name>
    <name type="common">Marssonina leaf spot fungus</name>
    <dbReference type="NCBI Taxonomy" id="1072389"/>
    <lineage>
        <taxon>Eukaryota</taxon>
        <taxon>Fungi</taxon>
        <taxon>Dikarya</taxon>
        <taxon>Ascomycota</taxon>
        <taxon>Pezizomycotina</taxon>
        <taxon>Leotiomycetes</taxon>
        <taxon>Helotiales</taxon>
        <taxon>Drepanopezizaceae</taxon>
        <taxon>Drepanopeziza</taxon>
    </lineage>
</organism>
<accession>K1WX83</accession>
<proteinExistence type="predicted"/>
<evidence type="ECO:0000256" key="1">
    <source>
        <dbReference type="SAM" id="MobiDB-lite"/>
    </source>
</evidence>
<feature type="compositionally biased region" description="Basic and acidic residues" evidence="1">
    <location>
        <begin position="9"/>
        <end position="21"/>
    </location>
</feature>
<dbReference type="HOGENOM" id="CLU_1796882_0_0_1"/>
<gene>
    <name evidence="2" type="ORF">MBM_04015</name>
</gene>
<evidence type="ECO:0000313" key="3">
    <source>
        <dbReference type="Proteomes" id="UP000006753"/>
    </source>
</evidence>
<dbReference type="EMBL" id="JH921435">
    <property type="protein sequence ID" value="EKD17646.1"/>
    <property type="molecule type" value="Genomic_DNA"/>
</dbReference>
<feature type="region of interest" description="Disordered" evidence="1">
    <location>
        <begin position="120"/>
        <end position="144"/>
    </location>
</feature>
<dbReference type="KEGG" id="mbe:MBM_04015"/>
<dbReference type="InParanoid" id="K1WX83"/>
<reference evidence="2 3" key="1">
    <citation type="journal article" date="2012" name="BMC Genomics">
        <title>Sequencing the genome of Marssonina brunnea reveals fungus-poplar co-evolution.</title>
        <authorList>
            <person name="Zhu S."/>
            <person name="Cao Y.-Z."/>
            <person name="Jiang C."/>
            <person name="Tan B.-Y."/>
            <person name="Wang Z."/>
            <person name="Feng S."/>
            <person name="Zhang L."/>
            <person name="Su X.-H."/>
            <person name="Brejova B."/>
            <person name="Vinar T."/>
            <person name="Xu M."/>
            <person name="Wang M.-X."/>
            <person name="Zhang S.-G."/>
            <person name="Huang M.-R."/>
            <person name="Wu R."/>
            <person name="Zhou Y."/>
        </authorList>
    </citation>
    <scope>NUCLEOTIDE SEQUENCE [LARGE SCALE GENOMIC DNA]</scope>
    <source>
        <strain evidence="2 3">MB_m1</strain>
    </source>
</reference>
<dbReference type="OrthoDB" id="3553523at2759"/>
<feature type="region of interest" description="Disordered" evidence="1">
    <location>
        <begin position="1"/>
        <end position="21"/>
    </location>
</feature>
<protein>
    <submittedName>
        <fullName evidence="2">Uncharacterized protein</fullName>
    </submittedName>
</protein>